<comment type="caution">
    <text evidence="2">The sequence shown here is derived from an EMBL/GenBank/DDBJ whole genome shotgun (WGS) entry which is preliminary data.</text>
</comment>
<gene>
    <name evidence="2" type="ORF">QR46_2294</name>
</gene>
<protein>
    <submittedName>
        <fullName evidence="2">Uncharacterized protein</fullName>
    </submittedName>
</protein>
<reference evidence="2 3" key="1">
    <citation type="journal article" date="2015" name="Mol. Biochem. Parasitol.">
        <title>Identification of polymorphic genes for use in assemblage B genotyping assays through comparative genomics of multiple assemblage B Giardia duodenalis isolates.</title>
        <authorList>
            <person name="Wielinga C."/>
            <person name="Thompson R.C."/>
            <person name="Monis P."/>
            <person name="Ryan U."/>
        </authorList>
    </citation>
    <scope>NUCLEOTIDE SEQUENCE [LARGE SCALE GENOMIC DNA]</scope>
    <source>
        <strain evidence="2 3">BAH15c1</strain>
    </source>
</reference>
<evidence type="ECO:0000313" key="2">
    <source>
        <dbReference type="EMBL" id="KWX13709.1"/>
    </source>
</evidence>
<feature type="compositionally biased region" description="Basic and acidic residues" evidence="1">
    <location>
        <begin position="225"/>
        <end position="236"/>
    </location>
</feature>
<feature type="compositionally biased region" description="Acidic residues" evidence="1">
    <location>
        <begin position="237"/>
        <end position="256"/>
    </location>
</feature>
<name>A0A132NUF2_GIAIN</name>
<sequence>MLTVPLTSPLDYLYPGETSHNNASVTKLMHRLMQLADNPIAEESKTFLLDCAKDMQTHNVSYRVSPHKEYLSFLTRHIPKTSEQTELLEIFSALYLAQRRIGDHINIPQHSHKEDPVLSQGTKDALANLCKTADGLAIMLAKTPEIQQKIAELEKIGSGSSRDDILAEIEYQRTVLESVTQAKVALNEAFESLRTEYRVQRDELMDSYKDKLKAAVGEQRALFTDTRDVQDTHDGTEAAESDNNELAEYGVDDPADDPSGQV</sequence>
<dbReference type="EMBL" id="JXTI01000059">
    <property type="protein sequence ID" value="KWX13709.1"/>
    <property type="molecule type" value="Genomic_DNA"/>
</dbReference>
<dbReference type="OrthoDB" id="10253789at2759"/>
<dbReference type="Proteomes" id="UP000070089">
    <property type="component" value="Unassembled WGS sequence"/>
</dbReference>
<organism evidence="2 3">
    <name type="scientific">Giardia duodenalis assemblage B</name>
    <dbReference type="NCBI Taxonomy" id="1394984"/>
    <lineage>
        <taxon>Eukaryota</taxon>
        <taxon>Metamonada</taxon>
        <taxon>Diplomonadida</taxon>
        <taxon>Hexamitidae</taxon>
        <taxon>Giardiinae</taxon>
        <taxon>Giardia</taxon>
    </lineage>
</organism>
<evidence type="ECO:0000313" key="3">
    <source>
        <dbReference type="Proteomes" id="UP000070089"/>
    </source>
</evidence>
<dbReference type="AlphaFoldDB" id="A0A132NUF2"/>
<evidence type="ECO:0000256" key="1">
    <source>
        <dbReference type="SAM" id="MobiDB-lite"/>
    </source>
</evidence>
<feature type="region of interest" description="Disordered" evidence="1">
    <location>
        <begin position="224"/>
        <end position="262"/>
    </location>
</feature>
<dbReference type="VEuPathDB" id="GiardiaDB:QR46_2294"/>
<accession>A0A132NUF2</accession>
<proteinExistence type="predicted"/>